<dbReference type="RefSeq" id="WP_310344545.1">
    <property type="nucleotide sequence ID" value="NZ_JAVDXO010000008.1"/>
</dbReference>
<name>A0ABU1ZQY4_9BURK</name>
<accession>A0ABU1ZQY4</accession>
<keyword evidence="3" id="KW-1185">Reference proteome</keyword>
<organism evidence="2 3">
    <name type="scientific">Rhodoferax saidenbachensis</name>
    <dbReference type="NCBI Taxonomy" id="1484693"/>
    <lineage>
        <taxon>Bacteria</taxon>
        <taxon>Pseudomonadati</taxon>
        <taxon>Pseudomonadota</taxon>
        <taxon>Betaproteobacteria</taxon>
        <taxon>Burkholderiales</taxon>
        <taxon>Comamonadaceae</taxon>
        <taxon>Rhodoferax</taxon>
    </lineage>
</organism>
<dbReference type="SMART" id="SM00382">
    <property type="entry name" value="AAA"/>
    <property type="match status" value="1"/>
</dbReference>
<dbReference type="InterPro" id="IPR003593">
    <property type="entry name" value="AAA+_ATPase"/>
</dbReference>
<gene>
    <name evidence="2" type="ORF">J2X15_003232</name>
</gene>
<protein>
    <recommendedName>
        <fullName evidence="1">AAA+ ATPase domain-containing protein</fullName>
    </recommendedName>
</protein>
<dbReference type="Proteomes" id="UP001268089">
    <property type="component" value="Unassembled WGS sequence"/>
</dbReference>
<sequence length="378" mass="40179">MSISATTTNSNPAQLSLSLFGDQVESLKLLRPADLKSQPPLSWKVKGLLPDTGTALFYGASGAAKSFLLLDLACAIAEGLPWFGHLTSASPVIYLCLEGAAGFSNRIQAWEKGSGRSFPENVRFIVEQFSLFDVANVSALIKIASALKVELAHLGSPVVVVDTLNRAMPGGDENGSQHIGLILQSCSHIAGVSGGLVILAHHIGKDADRGPRGHSSMIPSVDASIVVKRSKGERTWESQKVKDGQDGRGFQFALDSVVLGIDSDGDPITSCHIRPGALKEEANGTENEPLSDQQLLGLQSLAEVLCAGAPGCHMSGDIEAWRSSFYARTSAKSDSGKRNAFNRARSDLRERGLVREEGQAVFWENAANAFHCPAMTSV</sequence>
<evidence type="ECO:0000313" key="2">
    <source>
        <dbReference type="EMBL" id="MDR7307927.1"/>
    </source>
</evidence>
<evidence type="ECO:0000259" key="1">
    <source>
        <dbReference type="SMART" id="SM00382"/>
    </source>
</evidence>
<dbReference type="EMBL" id="JAVDXO010000008">
    <property type="protein sequence ID" value="MDR7307927.1"/>
    <property type="molecule type" value="Genomic_DNA"/>
</dbReference>
<dbReference type="SUPFAM" id="SSF52540">
    <property type="entry name" value="P-loop containing nucleoside triphosphate hydrolases"/>
    <property type="match status" value="1"/>
</dbReference>
<proteinExistence type="predicted"/>
<dbReference type="InterPro" id="IPR027417">
    <property type="entry name" value="P-loop_NTPase"/>
</dbReference>
<reference evidence="2 3" key="1">
    <citation type="submission" date="2023-07" db="EMBL/GenBank/DDBJ databases">
        <title>Sorghum-associated microbial communities from plants grown in Nebraska, USA.</title>
        <authorList>
            <person name="Schachtman D."/>
        </authorList>
    </citation>
    <scope>NUCLEOTIDE SEQUENCE [LARGE SCALE GENOMIC DNA]</scope>
    <source>
        <strain evidence="2 3">BE308</strain>
    </source>
</reference>
<feature type="domain" description="AAA+ ATPase" evidence="1">
    <location>
        <begin position="51"/>
        <end position="231"/>
    </location>
</feature>
<dbReference type="Pfam" id="PF13481">
    <property type="entry name" value="AAA_25"/>
    <property type="match status" value="1"/>
</dbReference>
<dbReference type="Gene3D" id="3.40.50.300">
    <property type="entry name" value="P-loop containing nucleotide triphosphate hydrolases"/>
    <property type="match status" value="1"/>
</dbReference>
<evidence type="ECO:0000313" key="3">
    <source>
        <dbReference type="Proteomes" id="UP001268089"/>
    </source>
</evidence>
<comment type="caution">
    <text evidence="2">The sequence shown here is derived from an EMBL/GenBank/DDBJ whole genome shotgun (WGS) entry which is preliminary data.</text>
</comment>